<dbReference type="PANTHER" id="PTHR12406">
    <property type="entry name" value="CALCIUM-INDEPENDENT PHOSPHOLIPASE A2 IPLA2 -RELATED"/>
    <property type="match status" value="1"/>
</dbReference>
<comment type="caution">
    <text evidence="4">The sequence shown here is derived from an EMBL/GenBank/DDBJ whole genome shotgun (WGS) entry which is preliminary data.</text>
</comment>
<dbReference type="GO" id="GO:0004806">
    <property type="term" value="F:triacylglycerol lipase activity"/>
    <property type="evidence" value="ECO:0007669"/>
    <property type="project" value="TreeGrafter"/>
</dbReference>
<sequence length="299" mass="32251">MYISPYFLSRKRTPSRVRDPRGTALCVSPTPSEQPTGVTFSPAGLLTPYHIGVAQVLRERGRISPSVPLGGASGGALVAVALALDLPFDQILDACISLNAQCTEHGTQWNLHGILANVLDELLEDDVAFRVNARADEHAAPVVIGITRLFHKTHLAPRGVFVSTFQDRAHLIEALLCSCAIPLYFSRWPALSYRGWPALDGFFAGSRADFGAPALSDVGVDRRNTLRVCPFSAPSVGMDLAPESGPAITPHLRTNTSTTDSEKLLRWALGQPPPSESQVGDLYDAGRSDAGRFLKVHTF</sequence>
<dbReference type="InterPro" id="IPR016035">
    <property type="entry name" value="Acyl_Trfase/lysoPLipase"/>
</dbReference>
<evidence type="ECO:0000256" key="1">
    <source>
        <dbReference type="ARBA" id="ARBA00023098"/>
    </source>
</evidence>
<dbReference type="GO" id="GO:0016020">
    <property type="term" value="C:membrane"/>
    <property type="evidence" value="ECO:0007669"/>
    <property type="project" value="TreeGrafter"/>
</dbReference>
<comment type="caution">
    <text evidence="2">Lacks conserved residue(s) required for the propagation of feature annotation.</text>
</comment>
<reference evidence="5" key="1">
    <citation type="journal article" date="2019" name="Nat. Commun.">
        <title>Expansion of phycobilisome linker gene families in mesophilic red algae.</title>
        <authorList>
            <person name="Lee J."/>
            <person name="Kim D."/>
            <person name="Bhattacharya D."/>
            <person name="Yoon H.S."/>
        </authorList>
    </citation>
    <scope>NUCLEOTIDE SEQUENCE [LARGE SCALE GENOMIC DNA]</scope>
    <source>
        <strain evidence="5">CCMP 1328</strain>
    </source>
</reference>
<dbReference type="Proteomes" id="UP000324585">
    <property type="component" value="Unassembled WGS sequence"/>
</dbReference>
<gene>
    <name evidence="4" type="ORF">FVE85_3019</name>
</gene>
<keyword evidence="2" id="KW-0442">Lipid degradation</keyword>
<dbReference type="InterPro" id="IPR033562">
    <property type="entry name" value="PLPL"/>
</dbReference>
<dbReference type="GO" id="GO:0005737">
    <property type="term" value="C:cytoplasm"/>
    <property type="evidence" value="ECO:0007669"/>
    <property type="project" value="TreeGrafter"/>
</dbReference>
<keyword evidence="2" id="KW-0378">Hydrolase</keyword>
<feature type="short sequence motif" description="GXSXG" evidence="2">
    <location>
        <begin position="71"/>
        <end position="75"/>
    </location>
</feature>
<dbReference type="InterPro" id="IPR002641">
    <property type="entry name" value="PNPLA_dom"/>
</dbReference>
<dbReference type="GO" id="GO:0005811">
    <property type="term" value="C:lipid droplet"/>
    <property type="evidence" value="ECO:0007669"/>
    <property type="project" value="TreeGrafter"/>
</dbReference>
<evidence type="ECO:0000313" key="4">
    <source>
        <dbReference type="EMBL" id="KAA8494778.1"/>
    </source>
</evidence>
<dbReference type="OrthoDB" id="197155at2759"/>
<dbReference type="GO" id="GO:0055088">
    <property type="term" value="P:lipid homeostasis"/>
    <property type="evidence" value="ECO:0007669"/>
    <property type="project" value="TreeGrafter"/>
</dbReference>
<dbReference type="EMBL" id="VRMN01000004">
    <property type="protein sequence ID" value="KAA8494778.1"/>
    <property type="molecule type" value="Genomic_DNA"/>
</dbReference>
<keyword evidence="5" id="KW-1185">Reference proteome</keyword>
<evidence type="ECO:0000313" key="5">
    <source>
        <dbReference type="Proteomes" id="UP000324585"/>
    </source>
</evidence>
<feature type="domain" description="PNPLA" evidence="3">
    <location>
        <begin position="38"/>
        <end position="216"/>
    </location>
</feature>
<evidence type="ECO:0000259" key="3">
    <source>
        <dbReference type="PROSITE" id="PS51635"/>
    </source>
</evidence>
<organism evidence="4 5">
    <name type="scientific">Porphyridium purpureum</name>
    <name type="common">Red alga</name>
    <name type="synonym">Porphyridium cruentum</name>
    <dbReference type="NCBI Taxonomy" id="35688"/>
    <lineage>
        <taxon>Eukaryota</taxon>
        <taxon>Rhodophyta</taxon>
        <taxon>Bangiophyceae</taxon>
        <taxon>Porphyridiales</taxon>
        <taxon>Porphyridiaceae</taxon>
        <taxon>Porphyridium</taxon>
    </lineage>
</organism>
<keyword evidence="1 2" id="KW-0443">Lipid metabolism</keyword>
<name>A0A5J4YUA8_PORPP</name>
<dbReference type="Pfam" id="PF01734">
    <property type="entry name" value="Patatin"/>
    <property type="match status" value="1"/>
</dbReference>
<feature type="active site" description="Proton acceptor" evidence="2">
    <location>
        <position position="200"/>
    </location>
</feature>
<feature type="active site" description="Nucleophile" evidence="2">
    <location>
        <position position="73"/>
    </location>
</feature>
<dbReference type="PANTHER" id="PTHR12406:SF7">
    <property type="entry name" value="PATATIN-LIKE PHOSPHOLIPASE DOMAIN-CONTAINING PROTEIN 4"/>
    <property type="match status" value="1"/>
</dbReference>
<dbReference type="GO" id="GO:0019433">
    <property type="term" value="P:triglyceride catabolic process"/>
    <property type="evidence" value="ECO:0007669"/>
    <property type="project" value="TreeGrafter"/>
</dbReference>
<dbReference type="AlphaFoldDB" id="A0A5J4YUA8"/>
<accession>A0A5J4YUA8</accession>
<dbReference type="OMA" id="CHIPLYC"/>
<proteinExistence type="predicted"/>
<dbReference type="Gene3D" id="3.40.1090.10">
    <property type="entry name" value="Cytosolic phospholipase A2 catalytic domain"/>
    <property type="match status" value="1"/>
</dbReference>
<protein>
    <submittedName>
        <fullName evidence="4">Patatin-like phospholipase domain-containing protein 3</fullName>
    </submittedName>
</protein>
<dbReference type="PROSITE" id="PS51635">
    <property type="entry name" value="PNPLA"/>
    <property type="match status" value="1"/>
</dbReference>
<dbReference type="SUPFAM" id="SSF52151">
    <property type="entry name" value="FabD/lysophospholipase-like"/>
    <property type="match status" value="1"/>
</dbReference>
<evidence type="ECO:0000256" key="2">
    <source>
        <dbReference type="PROSITE-ProRule" id="PRU01161"/>
    </source>
</evidence>